<dbReference type="Proteomes" id="UP001140453">
    <property type="component" value="Unassembled WGS sequence"/>
</dbReference>
<reference evidence="3" key="1">
    <citation type="submission" date="2022-10" db="EMBL/GenBank/DDBJ databases">
        <title>Tapping the CABI collections for fungal endophytes: first genome assemblies for Collariella, Neodidymelliopsis, Ascochyta clinopodiicola, Didymella pomorum, Didymosphaeria variabile, Neocosmospora piperis and Neocucurbitaria cava.</title>
        <authorList>
            <person name="Hill R."/>
        </authorList>
    </citation>
    <scope>NUCLEOTIDE SEQUENCE</scope>
    <source>
        <strain evidence="3">IMI 355082</strain>
    </source>
</reference>
<dbReference type="PROSITE" id="PS50005">
    <property type="entry name" value="TPR"/>
    <property type="match status" value="2"/>
</dbReference>
<gene>
    <name evidence="3" type="ORF">N0V93_000698</name>
</gene>
<sequence length="500" mass="55842">MFAIRRAKLPHNGALQVAPRPHVSLCQSSTRISLPASRIRNTKARDIVASTRGQARWFADHGRPSRPTSFASPQKPSIGAILRRALRFDLIFKGQSLKKLFRQSPEELVLALILLTGCAGAVVYTIYMYFAYFYAEQFTKYPPDVAQSLRRALYYSNHQHDPELALKYYKKALEQCAAHRLDPFSDDVTGIKIQLASWFENKLNDIRGAIKVLDIVLNEHKEWLKKSETAPEKLPRAPVPGTVVGEGEAAKTITKEDFEHWLWSARNRVLLKSVQISIKLGELNAHDQILETEKSHEHLMWGVETALKEFQRRAAEGVKDGEGSWVTPEEVGGAMESLGHSYERKGQFDLALPLFFQALRLCQDQCHLAVIMNNLAVSFAQHPPRAPYETLENVIPSGQGAVTPSITSNQTWTRKELLESAQRWAKNALSHAKEPTGENRTAECDQACAVALVNLGDIAAISGDSTQARRRYERAIQVSKEKSFPDGVAQAQAGLERLGG</sequence>
<feature type="repeat" description="TPR" evidence="1">
    <location>
        <begin position="332"/>
        <end position="365"/>
    </location>
</feature>
<comment type="caution">
    <text evidence="3">The sequence shown here is derived from an EMBL/GenBank/DDBJ whole genome shotgun (WGS) entry which is preliminary data.</text>
</comment>
<dbReference type="PANTHER" id="PTHR28142:SF1">
    <property type="entry name" value="MITOCHONDRIAL INNER MEMBRANE I-AAA PROTEASE SUPERCOMPLEX SUBUNIT MGR3-RELATED"/>
    <property type="match status" value="1"/>
</dbReference>
<name>A0A9W8Z459_9PEZI</name>
<keyword evidence="2" id="KW-1133">Transmembrane helix</keyword>
<proteinExistence type="predicted"/>
<dbReference type="OrthoDB" id="10050400at2759"/>
<organism evidence="3 4">
    <name type="scientific">Gnomoniopsis smithogilvyi</name>
    <dbReference type="NCBI Taxonomy" id="1191159"/>
    <lineage>
        <taxon>Eukaryota</taxon>
        <taxon>Fungi</taxon>
        <taxon>Dikarya</taxon>
        <taxon>Ascomycota</taxon>
        <taxon>Pezizomycotina</taxon>
        <taxon>Sordariomycetes</taxon>
        <taxon>Sordariomycetidae</taxon>
        <taxon>Diaporthales</taxon>
        <taxon>Gnomoniaceae</taxon>
        <taxon>Gnomoniopsis</taxon>
    </lineage>
</organism>
<keyword evidence="2" id="KW-0812">Transmembrane</keyword>
<protein>
    <submittedName>
        <fullName evidence="3">Uncharacterized protein</fullName>
    </submittedName>
</protein>
<dbReference type="CDD" id="cd24145">
    <property type="entry name" value="Mgr3-like"/>
    <property type="match status" value="1"/>
</dbReference>
<dbReference type="Pfam" id="PF13176">
    <property type="entry name" value="TPR_7"/>
    <property type="match status" value="1"/>
</dbReference>
<dbReference type="SUPFAM" id="SSF81901">
    <property type="entry name" value="HCP-like"/>
    <property type="match status" value="1"/>
</dbReference>
<accession>A0A9W8Z459</accession>
<evidence type="ECO:0000313" key="3">
    <source>
        <dbReference type="EMBL" id="KAJ4396479.1"/>
    </source>
</evidence>
<dbReference type="GO" id="GO:0031942">
    <property type="term" value="C:i-AAA complex"/>
    <property type="evidence" value="ECO:0007669"/>
    <property type="project" value="TreeGrafter"/>
</dbReference>
<dbReference type="InterPro" id="IPR019734">
    <property type="entry name" value="TPR_rpt"/>
</dbReference>
<dbReference type="EMBL" id="JAPEVB010000001">
    <property type="protein sequence ID" value="KAJ4396479.1"/>
    <property type="molecule type" value="Genomic_DNA"/>
</dbReference>
<dbReference type="Gene3D" id="1.25.40.10">
    <property type="entry name" value="Tetratricopeptide repeat domain"/>
    <property type="match status" value="2"/>
</dbReference>
<dbReference type="PANTHER" id="PTHR28142">
    <property type="entry name" value="MITOCHONDRIAL INNER MEMBRANE I-AAA PROTEASE SUPERCOMPLEX SUBUNIT MGR3-RELATED"/>
    <property type="match status" value="1"/>
</dbReference>
<dbReference type="SMART" id="SM00028">
    <property type="entry name" value="TPR"/>
    <property type="match status" value="3"/>
</dbReference>
<keyword evidence="4" id="KW-1185">Reference proteome</keyword>
<dbReference type="InterPro" id="IPR040201">
    <property type="entry name" value="Mrg3-like"/>
</dbReference>
<feature type="repeat" description="TPR" evidence="1">
    <location>
        <begin position="449"/>
        <end position="482"/>
    </location>
</feature>
<keyword evidence="1" id="KW-0802">TPR repeat</keyword>
<evidence type="ECO:0000256" key="1">
    <source>
        <dbReference type="PROSITE-ProRule" id="PRU00339"/>
    </source>
</evidence>
<dbReference type="InterPro" id="IPR011990">
    <property type="entry name" value="TPR-like_helical_dom_sf"/>
</dbReference>
<dbReference type="AlphaFoldDB" id="A0A9W8Z459"/>
<dbReference type="GO" id="GO:0051787">
    <property type="term" value="F:misfolded protein binding"/>
    <property type="evidence" value="ECO:0007669"/>
    <property type="project" value="TreeGrafter"/>
</dbReference>
<feature type="transmembrane region" description="Helical" evidence="2">
    <location>
        <begin position="108"/>
        <end position="135"/>
    </location>
</feature>
<evidence type="ECO:0000256" key="2">
    <source>
        <dbReference type="SAM" id="Phobius"/>
    </source>
</evidence>
<evidence type="ECO:0000313" key="4">
    <source>
        <dbReference type="Proteomes" id="UP001140453"/>
    </source>
</evidence>
<dbReference type="GO" id="GO:0006515">
    <property type="term" value="P:protein quality control for misfolded or incompletely synthesized proteins"/>
    <property type="evidence" value="ECO:0007669"/>
    <property type="project" value="TreeGrafter"/>
</dbReference>
<keyword evidence="2" id="KW-0472">Membrane</keyword>